<protein>
    <submittedName>
        <fullName evidence="1">Uncharacterized protein</fullName>
    </submittedName>
</protein>
<proteinExistence type="predicted"/>
<dbReference type="AlphaFoldDB" id="A0AA88RAK5"/>
<reference evidence="1" key="1">
    <citation type="submission" date="2022-12" db="EMBL/GenBank/DDBJ databases">
        <title>Draft genome assemblies for two species of Escallonia (Escalloniales).</title>
        <authorList>
            <person name="Chanderbali A."/>
            <person name="Dervinis C."/>
            <person name="Anghel I."/>
            <person name="Soltis D."/>
            <person name="Soltis P."/>
            <person name="Zapata F."/>
        </authorList>
    </citation>
    <scope>NUCLEOTIDE SEQUENCE</scope>
    <source>
        <strain evidence="1">UCBG92.1500</strain>
        <tissue evidence="1">Leaf</tissue>
    </source>
</reference>
<keyword evidence="2" id="KW-1185">Reference proteome</keyword>
<dbReference type="Proteomes" id="UP001187471">
    <property type="component" value="Unassembled WGS sequence"/>
</dbReference>
<accession>A0AA88RAK5</accession>
<dbReference type="EMBL" id="JAVXUO010001125">
    <property type="protein sequence ID" value="KAK2985743.1"/>
    <property type="molecule type" value="Genomic_DNA"/>
</dbReference>
<comment type="caution">
    <text evidence="1">The sequence shown here is derived from an EMBL/GenBank/DDBJ whole genome shotgun (WGS) entry which is preliminary data.</text>
</comment>
<gene>
    <name evidence="1" type="ORF">RJ640_005443</name>
</gene>
<sequence length="181" mass="20100">MHCVAGRSLWVAVTSLCLRRECRRHKEIPADCCGERERMVVASPKDPYGSRSLEKVWVAVLNITCQISSWSLANNRLLGDSLKFCLLLLNSTGGVSCITILVKLFTAPEIVAGGPPSYICRLSGATRIRPSGWRQHSSADIRIDVAVVHQYLMESAKKLKGLFPDWVDVIAYSSFLSTYKL</sequence>
<organism evidence="1 2">
    <name type="scientific">Escallonia rubra</name>
    <dbReference type="NCBI Taxonomy" id="112253"/>
    <lineage>
        <taxon>Eukaryota</taxon>
        <taxon>Viridiplantae</taxon>
        <taxon>Streptophyta</taxon>
        <taxon>Embryophyta</taxon>
        <taxon>Tracheophyta</taxon>
        <taxon>Spermatophyta</taxon>
        <taxon>Magnoliopsida</taxon>
        <taxon>eudicotyledons</taxon>
        <taxon>Gunneridae</taxon>
        <taxon>Pentapetalae</taxon>
        <taxon>asterids</taxon>
        <taxon>campanulids</taxon>
        <taxon>Escalloniales</taxon>
        <taxon>Escalloniaceae</taxon>
        <taxon>Escallonia</taxon>
    </lineage>
</organism>
<evidence type="ECO:0000313" key="1">
    <source>
        <dbReference type="EMBL" id="KAK2985743.1"/>
    </source>
</evidence>
<evidence type="ECO:0000313" key="2">
    <source>
        <dbReference type="Proteomes" id="UP001187471"/>
    </source>
</evidence>
<name>A0AA88RAK5_9ASTE</name>